<dbReference type="PANTHER" id="PTHR46470">
    <property type="entry name" value="N-ACYLNEURAMINATE-9-PHOSPHATASE"/>
    <property type="match status" value="1"/>
</dbReference>
<name>A0ABR8H3X3_NOSPU</name>
<organism evidence="4 5">
    <name type="scientific">Nostoc punctiforme FACHB-252</name>
    <dbReference type="NCBI Taxonomy" id="1357509"/>
    <lineage>
        <taxon>Bacteria</taxon>
        <taxon>Bacillati</taxon>
        <taxon>Cyanobacteriota</taxon>
        <taxon>Cyanophyceae</taxon>
        <taxon>Nostocales</taxon>
        <taxon>Nostocaceae</taxon>
        <taxon>Nostoc</taxon>
    </lineage>
</organism>
<dbReference type="PANTHER" id="PTHR46470:SF4">
    <property type="entry name" value="5-AMINO-6-(5-PHOSPHO-D-RIBITYLAMINO)URACIL PHOSPHATASE YIGB"/>
    <property type="match status" value="1"/>
</dbReference>
<evidence type="ECO:0000256" key="1">
    <source>
        <dbReference type="ARBA" id="ARBA00001946"/>
    </source>
</evidence>
<dbReference type="SFLD" id="SFLDG01129">
    <property type="entry name" value="C1.5:_HAD__Beta-PGM__Phosphata"/>
    <property type="match status" value="1"/>
</dbReference>
<protein>
    <submittedName>
        <fullName evidence="4">HAD family hydrolase</fullName>
    </submittedName>
</protein>
<dbReference type="InterPro" id="IPR023214">
    <property type="entry name" value="HAD_sf"/>
</dbReference>
<gene>
    <name evidence="4" type="ORF">H6G94_03215</name>
</gene>
<dbReference type="Proteomes" id="UP000606396">
    <property type="component" value="Unassembled WGS sequence"/>
</dbReference>
<keyword evidence="5" id="KW-1185">Reference proteome</keyword>
<proteinExistence type="predicted"/>
<dbReference type="Gene3D" id="1.20.120.710">
    <property type="entry name" value="Haloacid dehalogenase hydrolase-like domain"/>
    <property type="match status" value="1"/>
</dbReference>
<keyword evidence="4" id="KW-0808">Transferase</keyword>
<dbReference type="PRINTS" id="PR00413">
    <property type="entry name" value="HADHALOGNASE"/>
</dbReference>
<evidence type="ECO:0000256" key="2">
    <source>
        <dbReference type="ARBA" id="ARBA00022801"/>
    </source>
</evidence>
<dbReference type="GO" id="GO:0016787">
    <property type="term" value="F:hydrolase activity"/>
    <property type="evidence" value="ECO:0007669"/>
    <property type="project" value="UniProtKB-KW"/>
</dbReference>
<evidence type="ECO:0000313" key="4">
    <source>
        <dbReference type="EMBL" id="MBD2610294.1"/>
    </source>
</evidence>
<dbReference type="SUPFAM" id="SSF56784">
    <property type="entry name" value="HAD-like"/>
    <property type="match status" value="1"/>
</dbReference>
<reference evidence="4 5" key="1">
    <citation type="journal article" date="2020" name="ISME J.">
        <title>Comparative genomics reveals insights into cyanobacterial evolution and habitat adaptation.</title>
        <authorList>
            <person name="Chen M.Y."/>
            <person name="Teng W.K."/>
            <person name="Zhao L."/>
            <person name="Hu C.X."/>
            <person name="Zhou Y.K."/>
            <person name="Han B.P."/>
            <person name="Song L.R."/>
            <person name="Shu W.S."/>
        </authorList>
    </citation>
    <scope>NUCLEOTIDE SEQUENCE [LARGE SCALE GENOMIC DNA]</scope>
    <source>
        <strain evidence="4 5">FACHB-252</strain>
    </source>
</reference>
<evidence type="ECO:0000256" key="3">
    <source>
        <dbReference type="ARBA" id="ARBA00022842"/>
    </source>
</evidence>
<comment type="cofactor">
    <cofactor evidence="1">
        <name>Mg(2+)</name>
        <dbReference type="ChEBI" id="CHEBI:18420"/>
    </cofactor>
</comment>
<keyword evidence="4" id="KW-0418">Kinase</keyword>
<dbReference type="InterPro" id="IPR006439">
    <property type="entry name" value="HAD-SF_hydro_IA"/>
</dbReference>
<keyword evidence="3" id="KW-0460">Magnesium</keyword>
<dbReference type="NCBIfam" id="TIGR01509">
    <property type="entry name" value="HAD-SF-IA-v3"/>
    <property type="match status" value="1"/>
</dbReference>
<dbReference type="RefSeq" id="WP_084177753.1">
    <property type="nucleotide sequence ID" value="NZ_JACJTC010000002.1"/>
</dbReference>
<comment type="caution">
    <text evidence="4">The sequence shown here is derived from an EMBL/GenBank/DDBJ whole genome shotgun (WGS) entry which is preliminary data.</text>
</comment>
<dbReference type="InterPro" id="IPR051400">
    <property type="entry name" value="HAD-like_hydrolase"/>
</dbReference>
<dbReference type="GO" id="GO:0016301">
    <property type="term" value="F:kinase activity"/>
    <property type="evidence" value="ECO:0007669"/>
    <property type="project" value="UniProtKB-KW"/>
</dbReference>
<dbReference type="EMBL" id="JACJTC010000002">
    <property type="protein sequence ID" value="MBD2610294.1"/>
    <property type="molecule type" value="Genomic_DNA"/>
</dbReference>
<evidence type="ECO:0000313" key="5">
    <source>
        <dbReference type="Proteomes" id="UP000606396"/>
    </source>
</evidence>
<keyword evidence="2 4" id="KW-0378">Hydrolase</keyword>
<dbReference type="Gene3D" id="3.40.50.1000">
    <property type="entry name" value="HAD superfamily/HAD-like"/>
    <property type="match status" value="1"/>
</dbReference>
<dbReference type="SFLD" id="SFLDS00003">
    <property type="entry name" value="Haloacid_Dehalogenase"/>
    <property type="match status" value="1"/>
</dbReference>
<dbReference type="NCBIfam" id="TIGR01549">
    <property type="entry name" value="HAD-SF-IA-v1"/>
    <property type="match status" value="1"/>
</dbReference>
<dbReference type="Pfam" id="PF00702">
    <property type="entry name" value="Hydrolase"/>
    <property type="match status" value="1"/>
</dbReference>
<sequence length="235" mass="27140">MPYMIKAVLFDLDDTLIHHDGAIRSAAGTLFDHLINRENNRQAFVERWISLNRDWYKKFYAKEVTFQESARGKLREAFLPYGYEFSDTDADTLLSEYWERYINMCLLFNDVDECFTQLEQWKVGVLTNGQENQQLEKLKQCGILSVLDVVVTSEAAGFAKPTPEIFLHACNQMKIQPREIMYVGDNLELDAIAARNAGLLGVWLDRDRTDSLDSVGDVKRINRLTEVYNVVQQNL</sequence>
<accession>A0ABR8H3X3</accession>
<dbReference type="InterPro" id="IPR036412">
    <property type="entry name" value="HAD-like_sf"/>
</dbReference>